<dbReference type="EMBL" id="JBHSFN010000029">
    <property type="protein sequence ID" value="MFC4591109.1"/>
    <property type="molecule type" value="Genomic_DNA"/>
</dbReference>
<reference evidence="3" key="1">
    <citation type="journal article" date="2019" name="Int. J. Syst. Evol. Microbiol.">
        <title>The Global Catalogue of Microorganisms (GCM) 10K type strain sequencing project: providing services to taxonomists for standard genome sequencing and annotation.</title>
        <authorList>
            <consortium name="The Broad Institute Genomics Platform"/>
            <consortium name="The Broad Institute Genome Sequencing Center for Infectious Disease"/>
            <person name="Wu L."/>
            <person name="Ma J."/>
        </authorList>
    </citation>
    <scope>NUCLEOTIDE SEQUENCE [LARGE SCALE GENOMIC DNA]</scope>
    <source>
        <strain evidence="3">CCUG 49560</strain>
    </source>
</reference>
<dbReference type="Pfam" id="PF20680">
    <property type="entry name" value="DUF6817"/>
    <property type="match status" value="1"/>
</dbReference>
<gene>
    <name evidence="2" type="ORF">ACFO8L_33800</name>
</gene>
<sequence>MNDLRDLLAARGAGEIAHPGGTLLAHLERVHDLLGRWEARPALRLAGLGHAFYGTDGFPAALGEVTRRDELAAVAGEETERIVYFYASCDRRFSHARLAEDGGPFRDRFTGVVLDPPAALRRDFAEITVANELDVVQANPEIRARHGAELLELFTSWRDLLSAPAWRAVRAALP</sequence>
<keyword evidence="3" id="KW-1185">Reference proteome</keyword>
<evidence type="ECO:0000313" key="2">
    <source>
        <dbReference type="EMBL" id="MFC4591109.1"/>
    </source>
</evidence>
<name>A0ABV9EQP3_9ACTN</name>
<evidence type="ECO:0000259" key="1">
    <source>
        <dbReference type="Pfam" id="PF20680"/>
    </source>
</evidence>
<comment type="caution">
    <text evidence="2">The sequence shown here is derived from an EMBL/GenBank/DDBJ whole genome shotgun (WGS) entry which is preliminary data.</text>
</comment>
<dbReference type="RefSeq" id="WP_262845931.1">
    <property type="nucleotide sequence ID" value="NZ_JANZYP010000043.1"/>
</dbReference>
<dbReference type="InterPro" id="IPR049202">
    <property type="entry name" value="DUF6817"/>
</dbReference>
<protein>
    <submittedName>
        <fullName evidence="2">DUF6817 domain-containing protein</fullName>
    </submittedName>
</protein>
<evidence type="ECO:0000313" key="3">
    <source>
        <dbReference type="Proteomes" id="UP001595891"/>
    </source>
</evidence>
<proteinExistence type="predicted"/>
<organism evidence="2 3">
    <name type="scientific">Sphaerisporangium corydalis</name>
    <dbReference type="NCBI Taxonomy" id="1441875"/>
    <lineage>
        <taxon>Bacteria</taxon>
        <taxon>Bacillati</taxon>
        <taxon>Actinomycetota</taxon>
        <taxon>Actinomycetes</taxon>
        <taxon>Streptosporangiales</taxon>
        <taxon>Streptosporangiaceae</taxon>
        <taxon>Sphaerisporangium</taxon>
    </lineage>
</organism>
<dbReference type="Proteomes" id="UP001595891">
    <property type="component" value="Unassembled WGS sequence"/>
</dbReference>
<accession>A0ABV9EQP3</accession>
<feature type="domain" description="DUF6817" evidence="1">
    <location>
        <begin position="8"/>
        <end position="91"/>
    </location>
</feature>